<dbReference type="EMBL" id="MAYW01000060">
    <property type="protein sequence ID" value="ODS32480.1"/>
    <property type="molecule type" value="Genomic_DNA"/>
</dbReference>
<evidence type="ECO:0000256" key="8">
    <source>
        <dbReference type="ARBA" id="ARBA00023125"/>
    </source>
</evidence>
<evidence type="ECO:0000256" key="3">
    <source>
        <dbReference type="ARBA" id="ARBA00022741"/>
    </source>
</evidence>
<comment type="subcellular location">
    <subcellularLocation>
        <location evidence="1 13">Cytoplasm</location>
    </subcellularLocation>
</comment>
<keyword evidence="6" id="KW-0347">Helicase</keyword>
<dbReference type="InterPro" id="IPR011545">
    <property type="entry name" value="DEAD/DEAH_box_helicase_dom"/>
</dbReference>
<dbReference type="SMART" id="SM01058">
    <property type="entry name" value="CarD_TRCF"/>
    <property type="match status" value="1"/>
</dbReference>
<dbReference type="InterPro" id="IPR036101">
    <property type="entry name" value="CarD-like/TRCF_RID_sf"/>
</dbReference>
<dbReference type="FunFam" id="3.40.50.300:FF:000546">
    <property type="entry name" value="Transcription-repair-coupling factor"/>
    <property type="match status" value="1"/>
</dbReference>
<dbReference type="GO" id="GO:0005524">
    <property type="term" value="F:ATP binding"/>
    <property type="evidence" value="ECO:0007669"/>
    <property type="project" value="UniProtKB-UniRule"/>
</dbReference>
<gene>
    <name evidence="13" type="primary">mfd</name>
    <name evidence="17" type="ORF">SCARUB_02381</name>
</gene>
<dbReference type="SUPFAM" id="SSF143517">
    <property type="entry name" value="TRCF domain-like"/>
    <property type="match status" value="1"/>
</dbReference>
<dbReference type="InterPro" id="IPR027417">
    <property type="entry name" value="P-loop_NTPase"/>
</dbReference>
<evidence type="ECO:0000256" key="10">
    <source>
        <dbReference type="ARBA" id="ARBA00061104"/>
    </source>
</evidence>
<dbReference type="GO" id="GO:0006355">
    <property type="term" value="P:regulation of DNA-templated transcription"/>
    <property type="evidence" value="ECO:0007669"/>
    <property type="project" value="UniProtKB-UniRule"/>
</dbReference>
<comment type="similarity">
    <text evidence="10 13">In the N-terminal section; belongs to the UvrB family.</text>
</comment>
<evidence type="ECO:0000313" key="18">
    <source>
        <dbReference type="Proteomes" id="UP000094056"/>
    </source>
</evidence>
<evidence type="ECO:0000256" key="11">
    <source>
        <dbReference type="ARBA" id="ARBA00061399"/>
    </source>
</evidence>
<dbReference type="Proteomes" id="UP000094056">
    <property type="component" value="Unassembled WGS sequence"/>
</dbReference>
<dbReference type="SMART" id="SM00487">
    <property type="entry name" value="DEXDc"/>
    <property type="match status" value="1"/>
</dbReference>
<dbReference type="AlphaFoldDB" id="A0A1E3XA44"/>
<organism evidence="17 18">
    <name type="scientific">Candidatus Scalindua rubra</name>
    <dbReference type="NCBI Taxonomy" id="1872076"/>
    <lineage>
        <taxon>Bacteria</taxon>
        <taxon>Pseudomonadati</taxon>
        <taxon>Planctomycetota</taxon>
        <taxon>Candidatus Brocadiia</taxon>
        <taxon>Candidatus Brocadiales</taxon>
        <taxon>Candidatus Scalinduaceae</taxon>
        <taxon>Candidatus Scalindua</taxon>
    </lineage>
</organism>
<comment type="caution">
    <text evidence="17">The sequence shown here is derived from an EMBL/GenBank/DDBJ whole genome shotgun (WGS) entry which is preliminary data.</text>
</comment>
<keyword evidence="3 13" id="KW-0547">Nucleotide-binding</keyword>
<evidence type="ECO:0000256" key="4">
    <source>
        <dbReference type="ARBA" id="ARBA00022763"/>
    </source>
</evidence>
<dbReference type="Pfam" id="PF02559">
    <property type="entry name" value="CarD_TRCF_RID"/>
    <property type="match status" value="1"/>
</dbReference>
<dbReference type="InterPro" id="IPR014001">
    <property type="entry name" value="Helicase_ATP-bd"/>
</dbReference>
<dbReference type="Gene3D" id="3.40.50.300">
    <property type="entry name" value="P-loop containing nucleotide triphosphate hydrolases"/>
    <property type="match status" value="2"/>
</dbReference>
<dbReference type="Gene3D" id="3.40.50.11180">
    <property type="match status" value="1"/>
</dbReference>
<dbReference type="Pfam" id="PF17757">
    <property type="entry name" value="UvrB_inter"/>
    <property type="match status" value="2"/>
</dbReference>
<feature type="region of interest" description="Disordered" evidence="14">
    <location>
        <begin position="262"/>
        <end position="289"/>
    </location>
</feature>
<keyword evidence="7 13" id="KW-0067">ATP-binding</keyword>
<dbReference type="PROSITE" id="PS51192">
    <property type="entry name" value="HELICASE_ATP_BIND_1"/>
    <property type="match status" value="1"/>
</dbReference>
<evidence type="ECO:0000256" key="7">
    <source>
        <dbReference type="ARBA" id="ARBA00022840"/>
    </source>
</evidence>
<feature type="compositionally biased region" description="Polar residues" evidence="14">
    <location>
        <begin position="262"/>
        <end position="273"/>
    </location>
</feature>
<feature type="domain" description="Helicase ATP-binding" evidence="15">
    <location>
        <begin position="645"/>
        <end position="806"/>
    </location>
</feature>
<keyword evidence="9 13" id="KW-0234">DNA repair</keyword>
<dbReference type="PANTHER" id="PTHR47964:SF1">
    <property type="entry name" value="ATP-DEPENDENT DNA HELICASE HOMOLOG RECG, CHLOROPLASTIC"/>
    <property type="match status" value="1"/>
</dbReference>
<evidence type="ECO:0000256" key="9">
    <source>
        <dbReference type="ARBA" id="ARBA00023204"/>
    </source>
</evidence>
<name>A0A1E3XA44_9BACT</name>
<evidence type="ECO:0000256" key="6">
    <source>
        <dbReference type="ARBA" id="ARBA00022806"/>
    </source>
</evidence>
<evidence type="ECO:0000259" key="15">
    <source>
        <dbReference type="PROSITE" id="PS51192"/>
    </source>
</evidence>
<dbReference type="Gene3D" id="3.30.2060.10">
    <property type="entry name" value="Penicillin-binding protein 1b domain"/>
    <property type="match status" value="1"/>
</dbReference>
<accession>A0A1E3XA44</accession>
<reference evidence="17 18" key="1">
    <citation type="submission" date="2016-07" db="EMBL/GenBank/DDBJ databases">
        <title>Draft genome of Scalindua rubra, obtained from a brine-seawater interface in the Red Sea, sheds light on salt adaptation in anammox bacteria.</title>
        <authorList>
            <person name="Speth D.R."/>
            <person name="Lagkouvardos I."/>
            <person name="Wang Y."/>
            <person name="Qian P.-Y."/>
            <person name="Dutilh B.E."/>
            <person name="Jetten M.S."/>
        </authorList>
    </citation>
    <scope>NUCLEOTIDE SEQUENCE [LARGE SCALE GENOMIC DNA]</scope>
    <source>
        <strain evidence="17">BSI-1</strain>
    </source>
</reference>
<dbReference type="SMART" id="SM00982">
    <property type="entry name" value="TRCF"/>
    <property type="match status" value="1"/>
</dbReference>
<dbReference type="GO" id="GO:0005737">
    <property type="term" value="C:cytoplasm"/>
    <property type="evidence" value="ECO:0007669"/>
    <property type="project" value="UniProtKB-SubCell"/>
</dbReference>
<dbReference type="PATRIC" id="fig|1872076.5.peg.2797"/>
<evidence type="ECO:0000256" key="2">
    <source>
        <dbReference type="ARBA" id="ARBA00022490"/>
    </source>
</evidence>
<dbReference type="SMART" id="SM00490">
    <property type="entry name" value="HELICc"/>
    <property type="match status" value="1"/>
</dbReference>
<dbReference type="InterPro" id="IPR004576">
    <property type="entry name" value="Mfd"/>
</dbReference>
<dbReference type="SUPFAM" id="SSF141259">
    <property type="entry name" value="CarD-like"/>
    <property type="match status" value="1"/>
</dbReference>
<evidence type="ECO:0000256" key="5">
    <source>
        <dbReference type="ARBA" id="ARBA00022801"/>
    </source>
</evidence>
<dbReference type="InterPro" id="IPR041471">
    <property type="entry name" value="UvrB_inter"/>
</dbReference>
<dbReference type="Gene3D" id="3.90.1150.50">
    <property type="entry name" value="Transcription-repair-coupling factor, D7 domain"/>
    <property type="match status" value="1"/>
</dbReference>
<evidence type="ECO:0000256" key="1">
    <source>
        <dbReference type="ARBA" id="ARBA00004496"/>
    </source>
</evidence>
<keyword evidence="8 13" id="KW-0238">DNA-binding</keyword>
<dbReference type="InterPro" id="IPR001650">
    <property type="entry name" value="Helicase_C-like"/>
</dbReference>
<keyword evidence="5 13" id="KW-0378">Hydrolase</keyword>
<evidence type="ECO:0000313" key="17">
    <source>
        <dbReference type="EMBL" id="ODS32480.1"/>
    </source>
</evidence>
<dbReference type="SUPFAM" id="SSF52540">
    <property type="entry name" value="P-loop containing nucleoside triphosphate hydrolases"/>
    <property type="match status" value="4"/>
</dbReference>
<keyword evidence="2 13" id="KW-0963">Cytoplasm</keyword>
<dbReference type="Pfam" id="PF00271">
    <property type="entry name" value="Helicase_C"/>
    <property type="match status" value="1"/>
</dbReference>
<comment type="similarity">
    <text evidence="11 13">In the C-terminal section; belongs to the helicase family. RecG subfamily.</text>
</comment>
<evidence type="ECO:0000256" key="12">
    <source>
        <dbReference type="ARBA" id="ARBA00070128"/>
    </source>
</evidence>
<dbReference type="InterPro" id="IPR037235">
    <property type="entry name" value="TRCF-like_C_D7"/>
</dbReference>
<dbReference type="InterPro" id="IPR047112">
    <property type="entry name" value="RecG/Mfd"/>
</dbReference>
<dbReference type="EC" id="3.6.4.-" evidence="13"/>
<dbReference type="GO" id="GO:0003678">
    <property type="term" value="F:DNA helicase activity"/>
    <property type="evidence" value="ECO:0007669"/>
    <property type="project" value="TreeGrafter"/>
</dbReference>
<keyword evidence="4 13" id="KW-0227">DNA damage</keyword>
<dbReference type="Gene3D" id="2.40.10.170">
    <property type="match status" value="1"/>
</dbReference>
<dbReference type="GO" id="GO:0003684">
    <property type="term" value="F:damaged DNA binding"/>
    <property type="evidence" value="ECO:0007669"/>
    <property type="project" value="InterPro"/>
</dbReference>
<dbReference type="Pfam" id="PF03461">
    <property type="entry name" value="TRCF"/>
    <property type="match status" value="1"/>
</dbReference>
<dbReference type="NCBIfam" id="TIGR00580">
    <property type="entry name" value="mfd"/>
    <property type="match status" value="1"/>
</dbReference>
<comment type="function">
    <text evidence="13">Couples transcription and DNA repair by recognizing RNA polymerase (RNAP) stalled at DNA lesions. Mediates ATP-dependent release of RNAP and its truncated transcript from the DNA, and recruitment of nucleotide excision repair machinery to the damaged site.</text>
</comment>
<dbReference type="Pfam" id="PF00270">
    <property type="entry name" value="DEAD"/>
    <property type="match status" value="1"/>
</dbReference>
<protein>
    <recommendedName>
        <fullName evidence="12 13">Transcription-repair-coupling factor</fullName>
        <shortName evidence="13">TRCF</shortName>
        <ecNumber evidence="13">3.6.4.-</ecNumber>
    </recommendedName>
</protein>
<dbReference type="GO" id="GO:0000716">
    <property type="term" value="P:transcription-coupled nucleotide-excision repair, DNA damage recognition"/>
    <property type="evidence" value="ECO:0007669"/>
    <property type="project" value="UniProtKB-UniRule"/>
</dbReference>
<evidence type="ECO:0000256" key="13">
    <source>
        <dbReference type="HAMAP-Rule" id="MF_00969"/>
    </source>
</evidence>
<dbReference type="InterPro" id="IPR005118">
    <property type="entry name" value="TRCF_C"/>
</dbReference>
<dbReference type="PROSITE" id="PS51194">
    <property type="entry name" value="HELICASE_CTER"/>
    <property type="match status" value="1"/>
</dbReference>
<evidence type="ECO:0000256" key="14">
    <source>
        <dbReference type="SAM" id="MobiDB-lite"/>
    </source>
</evidence>
<dbReference type="HAMAP" id="MF_00969">
    <property type="entry name" value="TRCF"/>
    <property type="match status" value="1"/>
</dbReference>
<proteinExistence type="inferred from homology"/>
<dbReference type="InterPro" id="IPR003711">
    <property type="entry name" value="CarD-like/TRCF_RID"/>
</dbReference>
<feature type="compositionally biased region" description="Basic and acidic residues" evidence="14">
    <location>
        <begin position="280"/>
        <end position="289"/>
    </location>
</feature>
<dbReference type="PANTHER" id="PTHR47964">
    <property type="entry name" value="ATP-DEPENDENT DNA HELICASE HOMOLOG RECG, CHLOROPLASTIC"/>
    <property type="match status" value="1"/>
</dbReference>
<feature type="domain" description="Helicase C-terminal" evidence="16">
    <location>
        <begin position="826"/>
        <end position="981"/>
    </location>
</feature>
<sequence>MKKLLKLIQKNKKYKQILEDLLLGKDCHIHGLWGSSAAFLIACLANNKSLSRKGEILLITSGIEEAEEIFEDINIFLPENAIFFPVSESTVFAESQPDNNTYIQQLNVLYKILINNDKFKNRIIVAPIQSLLQHVPSPKAIGKNILTIKTGQKCKQEFLLDWLIKGGFERTSMVGLPGEFSLRGGIIDIFPFAFLPERQPGNANQMNNRACEMPYRIEFFGDEVDSIRMFNAETQLSEMKVNECKILAPCNTTLHRGLGVQTKQINTSARPKTSPSPPERLGRAGERFGRAGRREGNFSSLLDYIPKDSWIVFKEYENIENKAKNINVNLKSHNEVFSFNHIKKSCKDFTKLYLSNLTFACLRADTHRQERENIFSVNIKALDHFDHDVNNSIKKIEEINRSYNNTIIFCSNQAEEQRLMELLSGMNSQLTSCNTTSHGTQEIVDKRPSSNHTEYQIGHLNHGFLFEDISTAFLTHHEIFHRYRLRREPKKLIPTKAIDSFLDLEKGDYVVHVSYGIARFLGMQILNNDNESGSYGEFLVLGFDEGAKVYVPATKIELVQKYICGSEHKPKLSKIGKQTWERKKQMVEEAVRDVASELLSMQAIRETKQGIAYPKDAEWQRKFESEFIYQETEDQLQVVDEIKNDMESSNPMDRLICGDVGYGKTEIAIRAAFKTVMYGKQVAVLVPTTILAQQHYRTFFERMADYPININVLSRFKTRKEQKEILENLKEGKIDIVIGTHRLIQKDVTFRDIGLIVIDEEQRFGVEHKEKLKKLRESVDVLTLTATPIPRTLHLSLLGIRDVSSLNTPPEERQSIQTSLLRFDPDIIRNAIVHELNRDGQIYFVHNRVKNINRIADTIAKIVPEAGITVAHGQMPERILEKKTADFVNGKSDILVSTTIIESGLDIPNVNTIFINQADNFGLADLHQLRGRVGRYKHRAYAYLLLPKNRPITPEAEKRLKAIIDFSELGAGFKIAMRDLEIRGAGNILGIEQHGHIEAVGYEMFCRLLEIAIRKAKNESIPVYKDVHINLNLESYLPDNYIPDIKLKIEIYRKINRLSSKHEIEEMGKELVDRFGPIPKQVKNLLIESEVRLAAQASNIRSLVRTNGTIIFHIENLKKVEPLFRNAKELVKVVDSNELHLTLPGKKMSTHDSADFIKNLLNTSPYVGEEKT</sequence>
<dbReference type="GO" id="GO:0016787">
    <property type="term" value="F:hydrolase activity"/>
    <property type="evidence" value="ECO:0007669"/>
    <property type="project" value="UniProtKB-KW"/>
</dbReference>
<dbReference type="CDD" id="cd17991">
    <property type="entry name" value="DEXHc_TRCF"/>
    <property type="match status" value="1"/>
</dbReference>
<evidence type="ECO:0000259" key="16">
    <source>
        <dbReference type="PROSITE" id="PS51194"/>
    </source>
</evidence>